<proteinExistence type="predicted"/>
<organism evidence="1 2">
    <name type="scientific">Gigaspora margarita</name>
    <dbReference type="NCBI Taxonomy" id="4874"/>
    <lineage>
        <taxon>Eukaryota</taxon>
        <taxon>Fungi</taxon>
        <taxon>Fungi incertae sedis</taxon>
        <taxon>Mucoromycota</taxon>
        <taxon>Glomeromycotina</taxon>
        <taxon>Glomeromycetes</taxon>
        <taxon>Diversisporales</taxon>
        <taxon>Gigasporaceae</taxon>
        <taxon>Gigaspora</taxon>
    </lineage>
</organism>
<dbReference type="Proteomes" id="UP000789901">
    <property type="component" value="Unassembled WGS sequence"/>
</dbReference>
<accession>A0ABN7X4M8</accession>
<protein>
    <submittedName>
        <fullName evidence="1">2071_t:CDS:1</fullName>
    </submittedName>
</protein>
<sequence length="42" mass="5082">SFSLEYKTTCDEILELQKDIEDLEIFHLRKELEYNYSIHSTS</sequence>
<keyword evidence="2" id="KW-1185">Reference proteome</keyword>
<feature type="non-terminal residue" evidence="1">
    <location>
        <position position="1"/>
    </location>
</feature>
<evidence type="ECO:0000313" key="1">
    <source>
        <dbReference type="EMBL" id="CAG8848006.1"/>
    </source>
</evidence>
<gene>
    <name evidence="1" type="ORF">GMARGA_LOCUS38963</name>
</gene>
<comment type="caution">
    <text evidence="1">The sequence shown here is derived from an EMBL/GenBank/DDBJ whole genome shotgun (WGS) entry which is preliminary data.</text>
</comment>
<reference evidence="1 2" key="1">
    <citation type="submission" date="2021-06" db="EMBL/GenBank/DDBJ databases">
        <authorList>
            <person name="Kallberg Y."/>
            <person name="Tangrot J."/>
            <person name="Rosling A."/>
        </authorList>
    </citation>
    <scope>NUCLEOTIDE SEQUENCE [LARGE SCALE GENOMIC DNA]</scope>
    <source>
        <strain evidence="1 2">120-4 pot B 10/14</strain>
    </source>
</reference>
<evidence type="ECO:0000313" key="2">
    <source>
        <dbReference type="Proteomes" id="UP000789901"/>
    </source>
</evidence>
<dbReference type="EMBL" id="CAJVQB010090213">
    <property type="protein sequence ID" value="CAG8848006.1"/>
    <property type="molecule type" value="Genomic_DNA"/>
</dbReference>
<feature type="non-terminal residue" evidence="1">
    <location>
        <position position="42"/>
    </location>
</feature>
<name>A0ABN7X4M8_GIGMA</name>